<name>A0A6M5YV07_9BACT</name>
<keyword evidence="4" id="KW-1185">Reference proteome</keyword>
<evidence type="ECO:0000256" key="1">
    <source>
        <dbReference type="ARBA" id="ARBA00022729"/>
    </source>
</evidence>
<dbReference type="PANTHER" id="PTHR33619:SF3">
    <property type="entry name" value="POLYSACCHARIDE EXPORT PROTEIN GFCE-RELATED"/>
    <property type="match status" value="1"/>
</dbReference>
<dbReference type="Pfam" id="PF02563">
    <property type="entry name" value="Poly_export"/>
    <property type="match status" value="1"/>
</dbReference>
<dbReference type="GO" id="GO:0015159">
    <property type="term" value="F:polysaccharide transmembrane transporter activity"/>
    <property type="evidence" value="ECO:0007669"/>
    <property type="project" value="InterPro"/>
</dbReference>
<dbReference type="Gene3D" id="3.30.1950.10">
    <property type="entry name" value="wza like domain"/>
    <property type="match status" value="1"/>
</dbReference>
<reference evidence="4" key="1">
    <citation type="submission" date="2020-05" db="EMBL/GenBank/DDBJ databases">
        <title>Frigoriglobus tundricola gen. nov., sp. nov., a psychrotolerant cellulolytic planctomycete of the family Gemmataceae with two divergent copies of 16S rRNA gene.</title>
        <authorList>
            <person name="Kulichevskaya I.S."/>
            <person name="Ivanova A.A."/>
            <person name="Naumoff D.G."/>
            <person name="Beletsky A.V."/>
            <person name="Rijpstra W.I.C."/>
            <person name="Sinninghe Damste J.S."/>
            <person name="Mardanov A.V."/>
            <person name="Ravin N.V."/>
            <person name="Dedysh S.N."/>
        </authorList>
    </citation>
    <scope>NUCLEOTIDE SEQUENCE [LARGE SCALE GENOMIC DNA]</scope>
    <source>
        <strain evidence="4">PL17</strain>
    </source>
</reference>
<evidence type="ECO:0000313" key="4">
    <source>
        <dbReference type="Proteomes" id="UP000503447"/>
    </source>
</evidence>
<dbReference type="Gene3D" id="3.10.560.10">
    <property type="entry name" value="Outer membrane lipoprotein wza domain like"/>
    <property type="match status" value="1"/>
</dbReference>
<dbReference type="AlphaFoldDB" id="A0A6M5YV07"/>
<dbReference type="InterPro" id="IPR003715">
    <property type="entry name" value="Poly_export_N"/>
</dbReference>
<evidence type="ECO:0000259" key="2">
    <source>
        <dbReference type="Pfam" id="PF02563"/>
    </source>
</evidence>
<dbReference type="PANTHER" id="PTHR33619">
    <property type="entry name" value="POLYSACCHARIDE EXPORT PROTEIN GFCE-RELATED"/>
    <property type="match status" value="1"/>
</dbReference>
<organism evidence="3 4">
    <name type="scientific">Frigoriglobus tundricola</name>
    <dbReference type="NCBI Taxonomy" id="2774151"/>
    <lineage>
        <taxon>Bacteria</taxon>
        <taxon>Pseudomonadati</taxon>
        <taxon>Planctomycetota</taxon>
        <taxon>Planctomycetia</taxon>
        <taxon>Gemmatales</taxon>
        <taxon>Gemmataceae</taxon>
        <taxon>Frigoriglobus</taxon>
    </lineage>
</organism>
<sequence>MRWLIFSALVALTTISVLNWRSQAQTQQKLEALAAALAERPAVAAEPPAAPVPVAPPAPEPIAVPRELAPIRQTPYVIEAPDVLLIEAVKKCAEPNSFIRLPEQPISGQFTVRADGTVGLGLWGQVAVSGLTLEQASAAIRNRVAKVRPTELTAENLVVWVEVLASNSKKYYIIADGVDGVGEAVYPFPCTGSETVLDALANVNGLCDMAQCKISVARRTSNGQSWQVLPVDWTAITQNGVVHTNYQLFPGDRLYVTRKAQ</sequence>
<gene>
    <name evidence="3" type="ORF">FTUN_4281</name>
</gene>
<dbReference type="KEGG" id="ftj:FTUN_4281"/>
<evidence type="ECO:0000313" key="3">
    <source>
        <dbReference type="EMBL" id="QJW96722.1"/>
    </source>
</evidence>
<dbReference type="Proteomes" id="UP000503447">
    <property type="component" value="Chromosome"/>
</dbReference>
<protein>
    <submittedName>
        <fullName evidence="3">Putative polysaccharide export protein</fullName>
    </submittedName>
</protein>
<dbReference type="InterPro" id="IPR049712">
    <property type="entry name" value="Poly_export"/>
</dbReference>
<feature type="domain" description="Polysaccharide export protein N-terminal" evidence="2">
    <location>
        <begin position="73"/>
        <end position="148"/>
    </location>
</feature>
<accession>A0A6M5YV07</accession>
<keyword evidence="1" id="KW-0732">Signal</keyword>
<dbReference type="RefSeq" id="WP_171472249.1">
    <property type="nucleotide sequence ID" value="NZ_CP053452.2"/>
</dbReference>
<proteinExistence type="predicted"/>
<dbReference type="EMBL" id="CP053452">
    <property type="protein sequence ID" value="QJW96722.1"/>
    <property type="molecule type" value="Genomic_DNA"/>
</dbReference>